<feature type="region of interest" description="Disordered" evidence="1">
    <location>
        <begin position="1"/>
        <end position="48"/>
    </location>
</feature>
<reference evidence="2" key="2">
    <citation type="journal article" date="2015" name="Data Brief">
        <title>Shoot transcriptome of the giant reed, Arundo donax.</title>
        <authorList>
            <person name="Barrero R.A."/>
            <person name="Guerrero F.D."/>
            <person name="Moolhuijzen P."/>
            <person name="Goolsby J.A."/>
            <person name="Tidwell J."/>
            <person name="Bellgard S.E."/>
            <person name="Bellgard M.I."/>
        </authorList>
    </citation>
    <scope>NUCLEOTIDE SEQUENCE</scope>
    <source>
        <tissue evidence="2">Shoot tissue taken approximately 20 cm above the soil surface</tissue>
    </source>
</reference>
<protein>
    <submittedName>
        <fullName evidence="2">Uncharacterized protein</fullName>
    </submittedName>
</protein>
<accession>A0A0A9D6V5</accession>
<proteinExistence type="predicted"/>
<feature type="compositionally biased region" description="Low complexity" evidence="1">
    <location>
        <begin position="1"/>
        <end position="10"/>
    </location>
</feature>
<evidence type="ECO:0000256" key="1">
    <source>
        <dbReference type="SAM" id="MobiDB-lite"/>
    </source>
</evidence>
<reference evidence="2" key="1">
    <citation type="submission" date="2014-09" db="EMBL/GenBank/DDBJ databases">
        <authorList>
            <person name="Magalhaes I.L.F."/>
            <person name="Oliveira U."/>
            <person name="Santos F.R."/>
            <person name="Vidigal T.H.D.A."/>
            <person name="Brescovit A.D."/>
            <person name="Santos A.J."/>
        </authorList>
    </citation>
    <scope>NUCLEOTIDE SEQUENCE</scope>
    <source>
        <tissue evidence="2">Shoot tissue taken approximately 20 cm above the soil surface</tissue>
    </source>
</reference>
<sequence>MAAEAQAEGPAPAPPPPLASRASPSPEKRVLPGDGAEEERRLPDSKRRRACVAALDSVPCAAASAEEVARPGSGCDADGASFSCGFVALETTPKFGSFNPPGAAEEAATLDLKPAQPDADGDGSPEADHEVPAPAASACGAEEQGVEVDGQGIEIAW</sequence>
<feature type="region of interest" description="Disordered" evidence="1">
    <location>
        <begin position="113"/>
        <end position="157"/>
    </location>
</feature>
<organism evidence="2">
    <name type="scientific">Arundo donax</name>
    <name type="common">Giant reed</name>
    <name type="synonym">Donax arundinaceus</name>
    <dbReference type="NCBI Taxonomy" id="35708"/>
    <lineage>
        <taxon>Eukaryota</taxon>
        <taxon>Viridiplantae</taxon>
        <taxon>Streptophyta</taxon>
        <taxon>Embryophyta</taxon>
        <taxon>Tracheophyta</taxon>
        <taxon>Spermatophyta</taxon>
        <taxon>Magnoliopsida</taxon>
        <taxon>Liliopsida</taxon>
        <taxon>Poales</taxon>
        <taxon>Poaceae</taxon>
        <taxon>PACMAD clade</taxon>
        <taxon>Arundinoideae</taxon>
        <taxon>Arundineae</taxon>
        <taxon>Arundo</taxon>
    </lineage>
</organism>
<dbReference type="EMBL" id="GBRH01218433">
    <property type="protein sequence ID" value="JAD79462.1"/>
    <property type="molecule type" value="Transcribed_RNA"/>
</dbReference>
<dbReference type="AlphaFoldDB" id="A0A0A9D6V5"/>
<evidence type="ECO:0000313" key="2">
    <source>
        <dbReference type="EMBL" id="JAD79462.1"/>
    </source>
</evidence>
<name>A0A0A9D6V5_ARUDO</name>